<organism evidence="1 2">
    <name type="scientific">Capillimicrobium parvum</name>
    <dbReference type="NCBI Taxonomy" id="2884022"/>
    <lineage>
        <taxon>Bacteria</taxon>
        <taxon>Bacillati</taxon>
        <taxon>Actinomycetota</taxon>
        <taxon>Thermoleophilia</taxon>
        <taxon>Solirubrobacterales</taxon>
        <taxon>Capillimicrobiaceae</taxon>
        <taxon>Capillimicrobium</taxon>
    </lineage>
</organism>
<dbReference type="RefSeq" id="WP_259312746.1">
    <property type="nucleotide sequence ID" value="NZ_CP087164.1"/>
</dbReference>
<dbReference type="InterPro" id="IPR043148">
    <property type="entry name" value="TagF_C"/>
</dbReference>
<protein>
    <recommendedName>
        <fullName evidence="3">CDP-glycerol:poly(Glycerophosphate) glycerophosphotransferase</fullName>
    </recommendedName>
</protein>
<reference evidence="1" key="1">
    <citation type="journal article" date="2022" name="Int. J. Syst. Evol. Microbiol.">
        <title>Pseudomonas aegrilactucae sp. nov. and Pseudomonas morbosilactucae sp. nov., pathogens causing bacterial rot of lettuce in Japan.</title>
        <authorList>
            <person name="Sawada H."/>
            <person name="Fujikawa T."/>
            <person name="Satou M."/>
        </authorList>
    </citation>
    <scope>NUCLEOTIDE SEQUENCE</scope>
    <source>
        <strain evidence="1">0166_1</strain>
    </source>
</reference>
<name>A0A9E7C2N0_9ACTN</name>
<evidence type="ECO:0000313" key="1">
    <source>
        <dbReference type="EMBL" id="UGS38730.1"/>
    </source>
</evidence>
<evidence type="ECO:0008006" key="3">
    <source>
        <dbReference type="Google" id="ProtNLM"/>
    </source>
</evidence>
<proteinExistence type="predicted"/>
<evidence type="ECO:0000313" key="2">
    <source>
        <dbReference type="Proteomes" id="UP001162834"/>
    </source>
</evidence>
<dbReference type="AlphaFoldDB" id="A0A9E7C2N0"/>
<gene>
    <name evidence="1" type="ORF">DSM104329_05160</name>
</gene>
<dbReference type="Proteomes" id="UP001162834">
    <property type="component" value="Chromosome"/>
</dbReference>
<dbReference type="Gene3D" id="3.40.50.12580">
    <property type="match status" value="1"/>
</dbReference>
<dbReference type="SUPFAM" id="SSF53756">
    <property type="entry name" value="UDP-Glycosyltransferase/glycogen phosphorylase"/>
    <property type="match status" value="1"/>
</dbReference>
<sequence length="430" mass="47874">MRLLAHDHYFAQDIAALGDALEPGDRIEVVSFDVLRSEAMRVLPEEVATNLEPFTRPEHAAARAEWARRLRTLLHELWIRHRFDAFVSPSDTFFYVRAAPDALHELGVPFACVQKETTISPFVMRALVEDVRDHAPPIADLTTVCSERNRDFWVRAGAAPETVHVTGQPRFDVYGRRRRPALEFGSGGPVVLFFSYMREAYHPKEFVGGAPGWQALHEQTEEGLWELARRGWRVLIKPHPQQPFAEERRRIARAAGPLLDDRVFLVDALHDTRELILGSDVLVGFLTTALIEGLAARKPIVYTGWDPEAHEVVDDLIPFHRWGDVLDVVTDAGALADTVAAARGRTWSAAQDARAGEIVAEHLGPVDGRAAQRALALIRAEVDAFAAARTPEVEARRAALAARRPPLELGRKARAGVRRLRATVSALSSR</sequence>
<keyword evidence="2" id="KW-1185">Reference proteome</keyword>
<accession>A0A9E7C2N0</accession>
<dbReference type="EMBL" id="CP087164">
    <property type="protein sequence ID" value="UGS38730.1"/>
    <property type="molecule type" value="Genomic_DNA"/>
</dbReference>
<dbReference type="KEGG" id="sbae:DSM104329_05160"/>